<dbReference type="InterPro" id="IPR015946">
    <property type="entry name" value="KH_dom-like_a/b"/>
</dbReference>
<dbReference type="SUPFAM" id="SSF82784">
    <property type="entry name" value="OsmC-like"/>
    <property type="match status" value="1"/>
</dbReference>
<protein>
    <recommendedName>
        <fullName evidence="3">OsmC-like protein</fullName>
    </recommendedName>
</protein>
<name>A0A1E7FU68_9STRA</name>
<dbReference type="KEGG" id="fcy:FRACYDRAFT_163629"/>
<dbReference type="InParanoid" id="A0A1E7FU68"/>
<feature type="non-terminal residue" evidence="1">
    <location>
        <position position="1"/>
    </location>
</feature>
<accession>A0A1E7FU68</accession>
<keyword evidence="2" id="KW-1185">Reference proteome</keyword>
<dbReference type="Gene3D" id="3.30.300.20">
    <property type="match status" value="1"/>
</dbReference>
<organism evidence="1 2">
    <name type="scientific">Fragilariopsis cylindrus CCMP1102</name>
    <dbReference type="NCBI Taxonomy" id="635003"/>
    <lineage>
        <taxon>Eukaryota</taxon>
        <taxon>Sar</taxon>
        <taxon>Stramenopiles</taxon>
        <taxon>Ochrophyta</taxon>
        <taxon>Bacillariophyta</taxon>
        <taxon>Bacillariophyceae</taxon>
        <taxon>Bacillariophycidae</taxon>
        <taxon>Bacillariales</taxon>
        <taxon>Bacillariaceae</taxon>
        <taxon>Fragilariopsis</taxon>
    </lineage>
</organism>
<feature type="non-terminal residue" evidence="1">
    <location>
        <position position="165"/>
    </location>
</feature>
<dbReference type="Proteomes" id="UP000095751">
    <property type="component" value="Unassembled WGS sequence"/>
</dbReference>
<dbReference type="InterPro" id="IPR036102">
    <property type="entry name" value="OsmC/Ohrsf"/>
</dbReference>
<evidence type="ECO:0008006" key="3">
    <source>
        <dbReference type="Google" id="ProtNLM"/>
    </source>
</evidence>
<sequence>IDNNNIKSYNLNGIGYGTKVEIKTNTGHHIETDIPKTMGGQDTAPQPVEMLLSSWMGCTQATVMYVGRQVVNNNSNTRRQRIIIEKLGFHNIVAIRDERGSLQLPINEIPEIPSRILSITGTIQVYIKSKSKSKSSESDDEKELCPIANMILSSGCTIDVDWIQL</sequence>
<dbReference type="EMBL" id="KV784353">
    <property type="protein sequence ID" value="OEU21698.1"/>
    <property type="molecule type" value="Genomic_DNA"/>
</dbReference>
<gene>
    <name evidence="1" type="ORF">FRACYDRAFT_163629</name>
</gene>
<dbReference type="AlphaFoldDB" id="A0A1E7FU68"/>
<evidence type="ECO:0000313" key="1">
    <source>
        <dbReference type="EMBL" id="OEU21698.1"/>
    </source>
</evidence>
<evidence type="ECO:0000313" key="2">
    <source>
        <dbReference type="Proteomes" id="UP000095751"/>
    </source>
</evidence>
<proteinExistence type="predicted"/>
<reference evidence="1 2" key="1">
    <citation type="submission" date="2016-09" db="EMBL/GenBank/DDBJ databases">
        <title>Extensive genetic diversity and differential bi-allelic expression allows diatom success in the polar Southern Ocean.</title>
        <authorList>
            <consortium name="DOE Joint Genome Institute"/>
            <person name="Mock T."/>
            <person name="Otillar R.P."/>
            <person name="Strauss J."/>
            <person name="Dupont C."/>
            <person name="Frickenhaus S."/>
            <person name="Maumus F."/>
            <person name="Mcmullan M."/>
            <person name="Sanges R."/>
            <person name="Schmutz J."/>
            <person name="Toseland A."/>
            <person name="Valas R."/>
            <person name="Veluchamy A."/>
            <person name="Ward B.J."/>
            <person name="Allen A."/>
            <person name="Barry K."/>
            <person name="Falciatore A."/>
            <person name="Ferrante M."/>
            <person name="Fortunato A.E."/>
            <person name="Gloeckner G."/>
            <person name="Gruber A."/>
            <person name="Hipkin R."/>
            <person name="Janech M."/>
            <person name="Kroth P."/>
            <person name="Leese F."/>
            <person name="Lindquist E."/>
            <person name="Lyon B.R."/>
            <person name="Martin J."/>
            <person name="Mayer C."/>
            <person name="Parker M."/>
            <person name="Quesneville H."/>
            <person name="Raymond J."/>
            <person name="Uhlig C."/>
            <person name="Valentin K.U."/>
            <person name="Worden A.Z."/>
            <person name="Armbrust E.V."/>
            <person name="Bowler C."/>
            <person name="Green B."/>
            <person name="Moulton V."/>
            <person name="Van Oosterhout C."/>
            <person name="Grigoriev I."/>
        </authorList>
    </citation>
    <scope>NUCLEOTIDE SEQUENCE [LARGE SCALE GENOMIC DNA]</scope>
    <source>
        <strain evidence="1 2">CCMP1102</strain>
    </source>
</reference>
<dbReference type="OrthoDB" id="2019818at2759"/>